<name>A0ACC1T893_9APHY</name>
<organism evidence="1 2">
    <name type="scientific">Phlebia brevispora</name>
    <dbReference type="NCBI Taxonomy" id="194682"/>
    <lineage>
        <taxon>Eukaryota</taxon>
        <taxon>Fungi</taxon>
        <taxon>Dikarya</taxon>
        <taxon>Basidiomycota</taxon>
        <taxon>Agaricomycotina</taxon>
        <taxon>Agaricomycetes</taxon>
        <taxon>Polyporales</taxon>
        <taxon>Meruliaceae</taxon>
        <taxon>Phlebia</taxon>
    </lineage>
</organism>
<comment type="caution">
    <text evidence="1">The sequence shown here is derived from an EMBL/GenBank/DDBJ whole genome shotgun (WGS) entry which is preliminary data.</text>
</comment>
<accession>A0ACC1T893</accession>
<evidence type="ECO:0000313" key="2">
    <source>
        <dbReference type="Proteomes" id="UP001148662"/>
    </source>
</evidence>
<evidence type="ECO:0000313" key="1">
    <source>
        <dbReference type="EMBL" id="KAJ3555653.1"/>
    </source>
</evidence>
<dbReference type="Proteomes" id="UP001148662">
    <property type="component" value="Unassembled WGS sequence"/>
</dbReference>
<sequence length="575" mass="61555">MQYPSLLTFALAVLSAAGNPVVSRRSLITLPFTKTINNTGIPNIVKYEQARLKAFKDDTYGIPTSSTESTFSVNIPATDAGIVHSAPVGIGTPPTYWLSSTSSVWICFVDIANYLKHQHPEHHHEPFCVWKAPSTCMPSDIFEQQCVNTRLLVHGTRVTKMISIVQVSAEKGVWIRRKLLQAGSKSVCVLSNRIPFYIMRYSLLTVVAVALAASATPIVPRQSPITLPFKKVINTAGTTNVTAADQARIKALKAATPGSQQQSPVNVPITEQLMFYSASVGIGTPPNYYDLLVDIAGANTWAGSETPYIVTSSSVDTGSAFEVLYSGAFAYGELYNDTVTLGTISIFNQGVGAATDTAGFSGPGLEGILGLGPTDLSLFTVMANLSEEVPTVVDSAYAQGLIPDHSFGLSFEPSDTAPITNGEITLGGVDSSKFYPDIAYTPVTASMPSAQYWGIDTAFSYNGETLLPYSAGILDSGVTNIYFPTEAFEKYQNATGAVVDETGWLTITEDQYESLADILFTIGDTQFGLPANGQIWPRALNEAAGLDPGKIYLVVQNSGGVEGFRHGLCPWRSVP</sequence>
<reference evidence="1" key="1">
    <citation type="submission" date="2022-07" db="EMBL/GenBank/DDBJ databases">
        <title>Genome Sequence of Phlebia brevispora.</title>
        <authorList>
            <person name="Buettner E."/>
        </authorList>
    </citation>
    <scope>NUCLEOTIDE SEQUENCE</scope>
    <source>
        <strain evidence="1">MPL23</strain>
    </source>
</reference>
<proteinExistence type="predicted"/>
<protein>
    <submittedName>
        <fullName evidence="1">Uncharacterized protein</fullName>
    </submittedName>
</protein>
<dbReference type="EMBL" id="JANHOG010000311">
    <property type="protein sequence ID" value="KAJ3555653.1"/>
    <property type="molecule type" value="Genomic_DNA"/>
</dbReference>
<keyword evidence="2" id="KW-1185">Reference proteome</keyword>
<gene>
    <name evidence="1" type="ORF">NM688_g2457</name>
</gene>